<feature type="compositionally biased region" description="Basic and acidic residues" evidence="2">
    <location>
        <begin position="200"/>
        <end position="228"/>
    </location>
</feature>
<evidence type="ECO:0000313" key="5">
    <source>
        <dbReference type="Proteomes" id="UP001152422"/>
    </source>
</evidence>
<dbReference type="RefSeq" id="WP_107518145.1">
    <property type="nucleotide sequence ID" value="NZ_JAMBPY010000008.1"/>
</dbReference>
<keyword evidence="3" id="KW-1133">Transmembrane helix</keyword>
<accession>A0A9X4L627</accession>
<feature type="compositionally biased region" description="Polar residues" evidence="2">
    <location>
        <begin position="229"/>
        <end position="243"/>
    </location>
</feature>
<comment type="caution">
    <text evidence="4">The sequence shown here is derived from an EMBL/GenBank/DDBJ whole genome shotgun (WGS) entry which is preliminary data.</text>
</comment>
<gene>
    <name evidence="4" type="ORF">M4L89_12515</name>
</gene>
<organism evidence="4 5">
    <name type="scientific">Staphylococcus equorum</name>
    <dbReference type="NCBI Taxonomy" id="246432"/>
    <lineage>
        <taxon>Bacteria</taxon>
        <taxon>Bacillati</taxon>
        <taxon>Bacillota</taxon>
        <taxon>Bacilli</taxon>
        <taxon>Bacillales</taxon>
        <taxon>Staphylococcaceae</taxon>
        <taxon>Staphylococcus</taxon>
    </lineage>
</organism>
<name>A0A9X4L627_9STAP</name>
<dbReference type="Proteomes" id="UP001152422">
    <property type="component" value="Unassembled WGS sequence"/>
</dbReference>
<feature type="region of interest" description="Disordered" evidence="2">
    <location>
        <begin position="679"/>
        <end position="733"/>
    </location>
</feature>
<keyword evidence="1" id="KW-0175">Coiled coil</keyword>
<evidence type="ECO:0000256" key="2">
    <source>
        <dbReference type="SAM" id="MobiDB-lite"/>
    </source>
</evidence>
<feature type="compositionally biased region" description="Low complexity" evidence="2">
    <location>
        <begin position="179"/>
        <end position="190"/>
    </location>
</feature>
<feature type="transmembrane region" description="Helical" evidence="3">
    <location>
        <begin position="648"/>
        <end position="668"/>
    </location>
</feature>
<keyword evidence="3" id="KW-0812">Transmembrane</keyword>
<evidence type="ECO:0000256" key="3">
    <source>
        <dbReference type="SAM" id="Phobius"/>
    </source>
</evidence>
<keyword evidence="5" id="KW-1185">Reference proteome</keyword>
<keyword evidence="3" id="KW-0472">Membrane</keyword>
<feature type="coiled-coil region" evidence="1">
    <location>
        <begin position="478"/>
        <end position="513"/>
    </location>
</feature>
<feature type="region of interest" description="Disordered" evidence="2">
    <location>
        <begin position="156"/>
        <end position="244"/>
    </location>
</feature>
<evidence type="ECO:0000313" key="4">
    <source>
        <dbReference type="EMBL" id="MDG0847052.1"/>
    </source>
</evidence>
<evidence type="ECO:0000256" key="1">
    <source>
        <dbReference type="SAM" id="Coils"/>
    </source>
</evidence>
<sequence length="733" mass="85220">MAKLKDLKIDSITNANNVEIPFVIVFTYLEDYANTFVKQDKLWKQFEKSYLNDRPKEEYHLIEDIKVDKEDEKEPFIKNDVAIITKNSLSAISEKDKATLEFGIRVVDEQENIARVFSDDMLEYFQLGDINKGIVFDDVEATLNDVMKQTKLLNAAESQQQETHKIHEENSSNEVTDNQQSSQSEQQISEYETFNSEDTTSDKESQESKKVEDTNKSVDKTENDKQQETNRTPIQDVPSTTPEDNAEVIRQNKSHAFTLEHKEPETPLEFAQADLYYEIARKIPEIHLPQINYIPDETVNNIADSKSYDKILTIKRLTEEKLEKRSNSIENYLQNLRQDAILKVYNKLSRRLNVENDELLRKSDFTSQYSPFSENYQSLQSHYQKIIDSLPDTKHGEVEKNRKNHEISKKAYVDRAAKLAEEEYDRNNLHLIEENAQNYINDIKSEADTQYNDNYKGLEKDSNNWYVQNFNTLVPKIVQASKDEIEQVSENIVEKMQDNINELNTKMESDYDDFVNRMKDITEKEIATDENNEMLIEKRVHERTSEYPTLNNQIKELQESIEELDKKNREAYDLAENNRRDYYAEKKRNEALQTSIDNRDLDVKAANDRYHHLTNMIADGKVDKLQKLLDKDKVSPVKDSFLDKIKNFTNVIAAGILALAIIIGAIIFGSMQANSNEGQVSQSDVKSEVQQAVNDSNKQHAEEQKKSDEEVEQLKKDLESEKSKNKEDKKDDK</sequence>
<protein>
    <submittedName>
        <fullName evidence="4">Uncharacterized protein</fullName>
    </submittedName>
</protein>
<feature type="coiled-coil region" evidence="1">
    <location>
        <begin position="547"/>
        <end position="581"/>
    </location>
</feature>
<feature type="compositionally biased region" description="Polar residues" evidence="2">
    <location>
        <begin position="679"/>
        <end position="696"/>
    </location>
</feature>
<dbReference type="AlphaFoldDB" id="A0A9X4L627"/>
<proteinExistence type="predicted"/>
<feature type="compositionally biased region" description="Basic and acidic residues" evidence="2">
    <location>
        <begin position="697"/>
        <end position="733"/>
    </location>
</feature>
<dbReference type="EMBL" id="JAMBQA010000008">
    <property type="protein sequence ID" value="MDG0847052.1"/>
    <property type="molecule type" value="Genomic_DNA"/>
</dbReference>
<reference evidence="4" key="1">
    <citation type="submission" date="2022-05" db="EMBL/GenBank/DDBJ databases">
        <title>Comparative genomics of Staphylococcus equorum isolates.</title>
        <authorList>
            <person name="Luelf R.H."/>
        </authorList>
    </citation>
    <scope>NUCLEOTIDE SEQUENCE</scope>
    <source>
        <strain evidence="4">TMW 2.2497</strain>
    </source>
</reference>